<gene>
    <name evidence="3" type="ORF">AWN68_04405</name>
</gene>
<dbReference type="InterPro" id="IPR000073">
    <property type="entry name" value="AB_hydrolase_1"/>
</dbReference>
<evidence type="ECO:0000313" key="4">
    <source>
        <dbReference type="Proteomes" id="UP000075615"/>
    </source>
</evidence>
<dbReference type="EMBL" id="LRDB01000012">
    <property type="protein sequence ID" value="KYG78874.1"/>
    <property type="molecule type" value="Genomic_DNA"/>
</dbReference>
<feature type="domain" description="AB hydrolase-1" evidence="2">
    <location>
        <begin position="71"/>
        <end position="186"/>
    </location>
</feature>
<reference evidence="3 4" key="1">
    <citation type="submission" date="2016-01" db="EMBL/GenBank/DDBJ databases">
        <title>Genome sequencing of Roseivirga echinicomitans KMM 6058.</title>
        <authorList>
            <person name="Selvaratnam C."/>
            <person name="Thevarajoo S."/>
            <person name="Goh K.M."/>
            <person name="Ee R."/>
            <person name="Chan K.-G."/>
            <person name="Chong C.S."/>
        </authorList>
    </citation>
    <scope>NUCLEOTIDE SEQUENCE [LARGE SCALE GENOMIC DNA]</scope>
    <source>
        <strain evidence="3 4">KMM 6058</strain>
    </source>
</reference>
<evidence type="ECO:0000313" key="3">
    <source>
        <dbReference type="EMBL" id="KYG78874.1"/>
    </source>
</evidence>
<keyword evidence="4" id="KW-1185">Reference proteome</keyword>
<dbReference type="AlphaFoldDB" id="A0A150XJH8"/>
<dbReference type="PANTHER" id="PTHR43798">
    <property type="entry name" value="MONOACYLGLYCEROL LIPASE"/>
    <property type="match status" value="1"/>
</dbReference>
<comment type="caution">
    <text evidence="3">The sequence shown here is derived from an EMBL/GenBank/DDBJ whole genome shotgun (WGS) entry which is preliminary data.</text>
</comment>
<dbReference type="Pfam" id="PF00561">
    <property type="entry name" value="Abhydrolase_1"/>
    <property type="match status" value="1"/>
</dbReference>
<dbReference type="InterPro" id="IPR029058">
    <property type="entry name" value="AB_hydrolase_fold"/>
</dbReference>
<proteinExistence type="predicted"/>
<dbReference type="PANTHER" id="PTHR43798:SF31">
    <property type="entry name" value="AB HYDROLASE SUPERFAMILY PROTEIN YCLE"/>
    <property type="match status" value="1"/>
</dbReference>
<dbReference type="Proteomes" id="UP000075615">
    <property type="component" value="Unassembled WGS sequence"/>
</dbReference>
<dbReference type="GO" id="GO:0016020">
    <property type="term" value="C:membrane"/>
    <property type="evidence" value="ECO:0007669"/>
    <property type="project" value="TreeGrafter"/>
</dbReference>
<keyword evidence="1" id="KW-0378">Hydrolase</keyword>
<evidence type="ECO:0000256" key="1">
    <source>
        <dbReference type="ARBA" id="ARBA00022801"/>
    </source>
</evidence>
<name>A0A150XJH8_9BACT</name>
<dbReference type="STRING" id="296218.AWN68_04405"/>
<dbReference type="SUPFAM" id="SSF53474">
    <property type="entry name" value="alpha/beta-Hydrolases"/>
    <property type="match status" value="1"/>
</dbReference>
<dbReference type="Gene3D" id="3.40.50.1820">
    <property type="entry name" value="alpha/beta hydrolase"/>
    <property type="match status" value="1"/>
</dbReference>
<evidence type="ECO:0000259" key="2">
    <source>
        <dbReference type="Pfam" id="PF00561"/>
    </source>
</evidence>
<accession>A0A150XJH8</accession>
<organism evidence="3 4">
    <name type="scientific">Roseivirga echinicomitans</name>
    <dbReference type="NCBI Taxonomy" id="296218"/>
    <lineage>
        <taxon>Bacteria</taxon>
        <taxon>Pseudomonadati</taxon>
        <taxon>Bacteroidota</taxon>
        <taxon>Cytophagia</taxon>
        <taxon>Cytophagales</taxon>
        <taxon>Roseivirgaceae</taxon>
        <taxon>Roseivirga</taxon>
    </lineage>
</organism>
<dbReference type="InterPro" id="IPR050266">
    <property type="entry name" value="AB_hydrolase_sf"/>
</dbReference>
<dbReference type="GO" id="GO:0016787">
    <property type="term" value="F:hydrolase activity"/>
    <property type="evidence" value="ECO:0007669"/>
    <property type="project" value="UniProtKB-KW"/>
</dbReference>
<protein>
    <recommendedName>
        <fullName evidence="2">AB hydrolase-1 domain-containing protein</fullName>
    </recommendedName>
</protein>
<sequence length="293" mass="33292">MVLFKGKAIFEIQMINSNTSYSLSTIKKIAFIIPVLLSISTDIFSQEAKRSASTVVNGKSIYYEVYGEGEPLFLLHGYTQSSKSWRPYVEDFEQEYEVYLIDLTGHGKSEAFKQELSIKSVAEDINALAQHLELEKINAIGFSFGGDILYQLALLNPPLIESMITIGAVGTWTINDFPEYQKIFTFENKDNFPWLATDHRSDDQIKALMEQFKNYTVRLSDEELQRIKPEVLIMVGDDDEGMDLSEVARVKKNLPQSDLWILPNVAHGAHEGETKGEFIIKSKAFLSKNRDEK</sequence>